<evidence type="ECO:0000256" key="4">
    <source>
        <dbReference type="ARBA" id="ARBA00013213"/>
    </source>
</evidence>
<protein>
    <recommendedName>
        <fullName evidence="5 11">Homoserine dehydrogenase</fullName>
        <ecNumber evidence="4 11">1.1.1.3</ecNumber>
    </recommendedName>
</protein>
<dbReference type="InterPro" id="IPR005106">
    <property type="entry name" value="Asp/hSer_DH_NAD-bd"/>
</dbReference>
<dbReference type="GO" id="GO:0004412">
    <property type="term" value="F:homoserine dehydrogenase activity"/>
    <property type="evidence" value="ECO:0007669"/>
    <property type="project" value="UniProtKB-EC"/>
</dbReference>
<dbReference type="PANTHER" id="PTHR43331">
    <property type="entry name" value="HOMOSERINE DEHYDROGENASE"/>
    <property type="match status" value="1"/>
</dbReference>
<comment type="caution">
    <text evidence="15">The sequence shown here is derived from an EMBL/GenBank/DDBJ whole genome shotgun (WGS) entry which is preliminary data.</text>
</comment>
<evidence type="ECO:0000256" key="5">
    <source>
        <dbReference type="ARBA" id="ARBA00013376"/>
    </source>
</evidence>
<evidence type="ECO:0000256" key="11">
    <source>
        <dbReference type="RuleBase" id="RU000579"/>
    </source>
</evidence>
<evidence type="ECO:0000256" key="13">
    <source>
        <dbReference type="SAM" id="MobiDB-lite"/>
    </source>
</evidence>
<dbReference type="Gene3D" id="3.40.50.720">
    <property type="entry name" value="NAD(P)-binding Rossmann-like Domain"/>
    <property type="match status" value="1"/>
</dbReference>
<evidence type="ECO:0000313" key="15">
    <source>
        <dbReference type="EMBL" id="TWT67972.1"/>
    </source>
</evidence>
<evidence type="ECO:0000256" key="8">
    <source>
        <dbReference type="ARBA" id="ARBA00022857"/>
    </source>
</evidence>
<evidence type="ECO:0000256" key="6">
    <source>
        <dbReference type="ARBA" id="ARBA00022605"/>
    </source>
</evidence>
<dbReference type="PANTHER" id="PTHR43331:SF1">
    <property type="entry name" value="HOMOSERINE DEHYDROGENASE"/>
    <property type="match status" value="1"/>
</dbReference>
<gene>
    <name evidence="15" type="primary">hom</name>
    <name evidence="15" type="ORF">Pan14r_02100</name>
</gene>
<organism evidence="15 16">
    <name type="scientific">Crateriforma conspicua</name>
    <dbReference type="NCBI Taxonomy" id="2527996"/>
    <lineage>
        <taxon>Bacteria</taxon>
        <taxon>Pseudomonadati</taxon>
        <taxon>Planctomycetota</taxon>
        <taxon>Planctomycetia</taxon>
        <taxon>Planctomycetales</taxon>
        <taxon>Planctomycetaceae</taxon>
        <taxon>Crateriforma</taxon>
    </lineage>
</organism>
<feature type="region of interest" description="Disordered" evidence="13">
    <location>
        <begin position="1"/>
        <end position="27"/>
    </location>
</feature>
<dbReference type="EMBL" id="SJPL01000001">
    <property type="protein sequence ID" value="TWT67972.1"/>
    <property type="molecule type" value="Genomic_DNA"/>
</dbReference>
<dbReference type="Proteomes" id="UP000317238">
    <property type="component" value="Unassembled WGS sequence"/>
</dbReference>
<keyword evidence="7 11" id="KW-0791">Threonine biosynthesis</keyword>
<keyword evidence="9 11" id="KW-0560">Oxidoreductase</keyword>
<dbReference type="Pfam" id="PF00742">
    <property type="entry name" value="Homoserine_dh"/>
    <property type="match status" value="1"/>
</dbReference>
<dbReference type="UniPathway" id="UPA00050">
    <property type="reaction ID" value="UER00063"/>
</dbReference>
<evidence type="ECO:0000256" key="9">
    <source>
        <dbReference type="ARBA" id="ARBA00023002"/>
    </source>
</evidence>
<evidence type="ECO:0000313" key="16">
    <source>
        <dbReference type="Proteomes" id="UP000317238"/>
    </source>
</evidence>
<dbReference type="InterPro" id="IPR019811">
    <property type="entry name" value="HDH_CS"/>
</dbReference>
<dbReference type="GO" id="GO:0050661">
    <property type="term" value="F:NADP binding"/>
    <property type="evidence" value="ECO:0007669"/>
    <property type="project" value="InterPro"/>
</dbReference>
<keyword evidence="6 11" id="KW-0028">Amino-acid biosynthesis</keyword>
<keyword evidence="10 11" id="KW-0486">Methionine biosynthesis</keyword>
<comment type="pathway">
    <text evidence="2 11">Amino-acid biosynthesis; L-methionine biosynthesis via de novo pathway; L-homoserine from L-aspartate: step 3/3.</text>
</comment>
<comment type="similarity">
    <text evidence="3 12">Belongs to the homoserine dehydrogenase family.</text>
</comment>
<dbReference type="InterPro" id="IPR002912">
    <property type="entry name" value="ACT_dom"/>
</dbReference>
<dbReference type="NCBIfam" id="NF004976">
    <property type="entry name" value="PRK06349.1"/>
    <property type="match status" value="1"/>
</dbReference>
<dbReference type="GO" id="GO:0009088">
    <property type="term" value="P:threonine biosynthetic process"/>
    <property type="evidence" value="ECO:0007669"/>
    <property type="project" value="UniProtKB-UniPathway"/>
</dbReference>
<dbReference type="EC" id="1.1.1.3" evidence="4 11"/>
<keyword evidence="8 11" id="KW-0521">NADP</keyword>
<comment type="catalytic activity">
    <reaction evidence="11">
        <text>L-homoserine + NADP(+) = L-aspartate 4-semialdehyde + NADPH + H(+)</text>
        <dbReference type="Rhea" id="RHEA:15761"/>
        <dbReference type="ChEBI" id="CHEBI:15378"/>
        <dbReference type="ChEBI" id="CHEBI:57476"/>
        <dbReference type="ChEBI" id="CHEBI:57783"/>
        <dbReference type="ChEBI" id="CHEBI:58349"/>
        <dbReference type="ChEBI" id="CHEBI:537519"/>
        <dbReference type="EC" id="1.1.1.3"/>
    </reaction>
</comment>
<dbReference type="AlphaFoldDB" id="A0A5C5Y398"/>
<dbReference type="CDD" id="cd04881">
    <property type="entry name" value="ACT_HSDH-Hom"/>
    <property type="match status" value="1"/>
</dbReference>
<sequence length="622" mass="66824">MAVLRRGHRCDPVAGRFPSGGKGPADQQIDTQVRSRVHARKHRIHLVADRKGSDTVHRRAVNTISIIFDSVGFQDPAGGHTMAAFAAALIGCGDDDLRTHRKLVHQVGNSATVEHATDRLFHRRDAGCIDSVIIGQQNLELGFVRFVGCLHDAGCEKLTKPARETKQRRDPVSRVGRDPIRIRVMNKTNVAIVGLGTVGSGVAKLLLDHGDRTARHAGRTMWLKKAVVRDLNKPRDVELPDGVATDNLADVLDDPDITVVAQLIGGLEPARTIMLQLMEAGKDIVTANKALLAEHGPELFSKARELGRSIAFEAAVAGGIPIVANISQCLSANQITTLEGILNGTSNFIVSQMDRYGSAYDDVVRKAQELGYAEADPTMDVDGTDAAQKLAILAHLAFGATIHWSDIPRTGIDGLDPADLRYSSELGYRIKLVATAHQADDGLELSVAPTLVPLGTPLAEVRDAFNAIRVVGDAVGPVFYHGLGAGQMPTASAVVADLIDTAVGRTKITFQTLAYFTSDHPARTKQRDTDRLAGRYYLRLSVGNHPGALAKIADVLAQHDISISSVIQHENQPDQAGQQQTDPVPLVIMTHEAGEGAARRATEQIEGLSIVQGPVVRLRVKA</sequence>
<dbReference type="GO" id="GO:0009086">
    <property type="term" value="P:methionine biosynthetic process"/>
    <property type="evidence" value="ECO:0007669"/>
    <property type="project" value="UniProtKB-KW"/>
</dbReference>
<dbReference type="Gene3D" id="3.30.70.260">
    <property type="match status" value="1"/>
</dbReference>
<dbReference type="InterPro" id="IPR045865">
    <property type="entry name" value="ACT-like_dom_sf"/>
</dbReference>
<keyword evidence="16" id="KW-1185">Reference proteome</keyword>
<evidence type="ECO:0000256" key="7">
    <source>
        <dbReference type="ARBA" id="ARBA00022697"/>
    </source>
</evidence>
<dbReference type="Gene3D" id="3.30.360.10">
    <property type="entry name" value="Dihydrodipicolinate Reductase, domain 2"/>
    <property type="match status" value="1"/>
</dbReference>
<feature type="domain" description="ACT" evidence="14">
    <location>
        <begin position="537"/>
        <end position="619"/>
    </location>
</feature>
<dbReference type="PROSITE" id="PS51671">
    <property type="entry name" value="ACT"/>
    <property type="match status" value="1"/>
</dbReference>
<dbReference type="Pfam" id="PF01842">
    <property type="entry name" value="ACT"/>
    <property type="match status" value="1"/>
</dbReference>
<dbReference type="UniPathway" id="UPA00051">
    <property type="reaction ID" value="UER00465"/>
</dbReference>
<evidence type="ECO:0000256" key="2">
    <source>
        <dbReference type="ARBA" id="ARBA00005062"/>
    </source>
</evidence>
<dbReference type="SUPFAM" id="SSF55021">
    <property type="entry name" value="ACT-like"/>
    <property type="match status" value="1"/>
</dbReference>
<reference evidence="15 16" key="1">
    <citation type="submission" date="2019-02" db="EMBL/GenBank/DDBJ databases">
        <title>Deep-cultivation of Planctomycetes and their phenomic and genomic characterization uncovers novel biology.</title>
        <authorList>
            <person name="Wiegand S."/>
            <person name="Jogler M."/>
            <person name="Boedeker C."/>
            <person name="Pinto D."/>
            <person name="Vollmers J."/>
            <person name="Rivas-Marin E."/>
            <person name="Kohn T."/>
            <person name="Peeters S.H."/>
            <person name="Heuer A."/>
            <person name="Rast P."/>
            <person name="Oberbeckmann S."/>
            <person name="Bunk B."/>
            <person name="Jeske O."/>
            <person name="Meyerdierks A."/>
            <person name="Storesund J.E."/>
            <person name="Kallscheuer N."/>
            <person name="Luecker S."/>
            <person name="Lage O.M."/>
            <person name="Pohl T."/>
            <person name="Merkel B.J."/>
            <person name="Hornburger P."/>
            <person name="Mueller R.-W."/>
            <person name="Bruemmer F."/>
            <person name="Labrenz M."/>
            <person name="Spormann A.M."/>
            <person name="Op Den Camp H."/>
            <person name="Overmann J."/>
            <person name="Amann R."/>
            <person name="Jetten M.S.M."/>
            <person name="Mascher T."/>
            <person name="Medema M.H."/>
            <person name="Devos D.P."/>
            <person name="Kaster A.-K."/>
            <person name="Ovreas L."/>
            <person name="Rohde M."/>
            <person name="Galperin M.Y."/>
            <person name="Jogler C."/>
        </authorList>
    </citation>
    <scope>NUCLEOTIDE SEQUENCE [LARGE SCALE GENOMIC DNA]</scope>
    <source>
        <strain evidence="15 16">Pan14r</strain>
    </source>
</reference>
<dbReference type="InterPro" id="IPR036291">
    <property type="entry name" value="NAD(P)-bd_dom_sf"/>
</dbReference>
<dbReference type="InterPro" id="IPR001342">
    <property type="entry name" value="HDH_cat"/>
</dbReference>
<evidence type="ECO:0000256" key="3">
    <source>
        <dbReference type="ARBA" id="ARBA00006753"/>
    </source>
</evidence>
<accession>A0A5C5Y398</accession>
<dbReference type="PROSITE" id="PS01042">
    <property type="entry name" value="HOMOSER_DHGENASE"/>
    <property type="match status" value="1"/>
</dbReference>
<evidence type="ECO:0000259" key="14">
    <source>
        <dbReference type="PROSITE" id="PS51671"/>
    </source>
</evidence>
<evidence type="ECO:0000256" key="12">
    <source>
        <dbReference type="RuleBase" id="RU004171"/>
    </source>
</evidence>
<dbReference type="SUPFAM" id="SSF55347">
    <property type="entry name" value="Glyceraldehyde-3-phosphate dehydrogenase-like, C-terminal domain"/>
    <property type="match status" value="1"/>
</dbReference>
<evidence type="ECO:0000256" key="10">
    <source>
        <dbReference type="ARBA" id="ARBA00023167"/>
    </source>
</evidence>
<dbReference type="Pfam" id="PF03447">
    <property type="entry name" value="NAD_binding_3"/>
    <property type="match status" value="1"/>
</dbReference>
<proteinExistence type="inferred from homology"/>
<evidence type="ECO:0000256" key="1">
    <source>
        <dbReference type="ARBA" id="ARBA00005056"/>
    </source>
</evidence>
<dbReference type="SUPFAM" id="SSF51735">
    <property type="entry name" value="NAD(P)-binding Rossmann-fold domains"/>
    <property type="match status" value="1"/>
</dbReference>
<name>A0A5C5Y398_9PLAN</name>
<dbReference type="FunFam" id="3.30.360.10:FF:000005">
    <property type="entry name" value="Homoserine dehydrogenase"/>
    <property type="match status" value="1"/>
</dbReference>
<comment type="pathway">
    <text evidence="1 11">Amino-acid biosynthesis; L-threonine biosynthesis; L-threonine from L-aspartate: step 3/5.</text>
</comment>